<comment type="similarity">
    <text evidence="2">Belongs to the LuxC family.</text>
</comment>
<accession>A0A7X0HNJ4</accession>
<dbReference type="InterPro" id="IPR008670">
    <property type="entry name" value="CoA_reduct_LuxC"/>
</dbReference>
<comment type="catalytic activity">
    <reaction evidence="2">
        <text>a long-chain fatty aldehyde + NADP(+) + CoA = a long-chain fatty acyl-CoA + NADPH + H(+)</text>
        <dbReference type="Rhea" id="RHEA:15437"/>
        <dbReference type="ChEBI" id="CHEBI:15378"/>
        <dbReference type="ChEBI" id="CHEBI:17176"/>
        <dbReference type="ChEBI" id="CHEBI:57287"/>
        <dbReference type="ChEBI" id="CHEBI:57783"/>
        <dbReference type="ChEBI" id="CHEBI:58349"/>
        <dbReference type="ChEBI" id="CHEBI:83139"/>
        <dbReference type="EC" id="1.2.1.50"/>
    </reaction>
</comment>
<dbReference type="InterPro" id="IPR016161">
    <property type="entry name" value="Ald_DH/histidinol_DH"/>
</dbReference>
<dbReference type="AlphaFoldDB" id="A0A7X0HNJ4"/>
<dbReference type="RefSeq" id="WP_184522820.1">
    <property type="nucleotide sequence ID" value="NZ_JACHGK010000002.1"/>
</dbReference>
<dbReference type="EC" id="1.2.1.50" evidence="2"/>
<name>A0A7X0HNJ4_9BACI</name>
<evidence type="ECO:0000313" key="4">
    <source>
        <dbReference type="Proteomes" id="UP000531594"/>
    </source>
</evidence>
<protein>
    <recommendedName>
        <fullName evidence="2">Acyl-CoA reductase</fullName>
        <ecNumber evidence="2">1.2.1.50</ecNumber>
    </recommendedName>
</protein>
<dbReference type="GO" id="GO:0003995">
    <property type="term" value="F:acyl-CoA dehydrogenase activity"/>
    <property type="evidence" value="ECO:0007669"/>
    <property type="project" value="InterPro"/>
</dbReference>
<keyword evidence="4" id="KW-1185">Reference proteome</keyword>
<evidence type="ECO:0000256" key="1">
    <source>
        <dbReference type="ARBA" id="ARBA00022857"/>
    </source>
</evidence>
<gene>
    <name evidence="3" type="ORF">HNR53_000690</name>
</gene>
<evidence type="ECO:0000313" key="3">
    <source>
        <dbReference type="EMBL" id="MBB6444082.1"/>
    </source>
</evidence>
<dbReference type="EMBL" id="JACHGK010000002">
    <property type="protein sequence ID" value="MBB6444082.1"/>
    <property type="molecule type" value="Genomic_DNA"/>
</dbReference>
<dbReference type="SUPFAM" id="SSF53720">
    <property type="entry name" value="ALDH-like"/>
    <property type="match status" value="1"/>
</dbReference>
<reference evidence="3 4" key="1">
    <citation type="submission" date="2020-08" db="EMBL/GenBank/DDBJ databases">
        <title>Genomic Encyclopedia of Type Strains, Phase IV (KMG-IV): sequencing the most valuable type-strain genomes for metagenomic binning, comparative biology and taxonomic classification.</title>
        <authorList>
            <person name="Goeker M."/>
        </authorList>
    </citation>
    <scope>NUCLEOTIDE SEQUENCE [LARGE SCALE GENOMIC DNA]</scope>
    <source>
        <strain evidence="3 4">DSM 5391</strain>
    </source>
</reference>
<dbReference type="GO" id="GO:0050062">
    <property type="term" value="F:long-chain-fatty-acyl-CoA reductase activity"/>
    <property type="evidence" value="ECO:0007669"/>
    <property type="project" value="UniProtKB-EC"/>
</dbReference>
<keyword evidence="1 2" id="KW-0521">NADP</keyword>
<evidence type="ECO:0000256" key="2">
    <source>
        <dbReference type="PIRNR" id="PIRNR009414"/>
    </source>
</evidence>
<dbReference type="Proteomes" id="UP000531594">
    <property type="component" value="Unassembled WGS sequence"/>
</dbReference>
<sequence length="479" mass="53635">MREVAGYIPDIGEEEFERKILKFHDLEVELPLLSNEQMNKVIDTVKRGSAEGLKSLTVSEVVGIIDKVMDRFLDRSSSYRQKAEKLLPIVTGYDEETIRLGLTSYLKSFRKHELQRFVVEDLGNPLLLDDFQPRVKGGFSKAIGPGLITHVWAGNVPALPLWSFVSGLIVKAGNIGKVSSSEPLFAGWFAQALVEVEPRLANCLAVVWWKGGDEEREKAVFDQSNLVIGYGGNQSLQSLQSRIPITTRFLPFGHKVSFGMISSAALDAQKAWRTAHQAALDVVRYDQQGCYSPHLFYVQKGGKVTPREFAQYMATELDNLGTRYPRRALSMEESAALASWRQKEEMSVFTNRGKEVLGNDGNDWTVVYEEKAMDFTPSPLNRVIRVIAFEKIEDILPSMKPYLSFLQTVGMAASPKELFQWSESLASIGVTRITALGRMTAPEAGWHHDGRFNLLDLINMVDIESSAEGDSERFAPYVD</sequence>
<organism evidence="3 4">
    <name type="scientific">Bacillus benzoevorans</name>
    <dbReference type="NCBI Taxonomy" id="1456"/>
    <lineage>
        <taxon>Bacteria</taxon>
        <taxon>Bacillati</taxon>
        <taxon>Bacillota</taxon>
        <taxon>Bacilli</taxon>
        <taxon>Bacillales</taxon>
        <taxon>Bacillaceae</taxon>
        <taxon>Bacillus</taxon>
    </lineage>
</organism>
<keyword evidence="2" id="KW-0560">Oxidoreductase</keyword>
<dbReference type="PIRSF" id="PIRSF009414">
    <property type="entry name" value="LuxC"/>
    <property type="match status" value="1"/>
</dbReference>
<dbReference type="CDD" id="cd07080">
    <property type="entry name" value="ALDH_Acyl-CoA-Red_LuxC"/>
    <property type="match status" value="1"/>
</dbReference>
<proteinExistence type="inferred from homology"/>
<dbReference type="Pfam" id="PF05893">
    <property type="entry name" value="LuxC"/>
    <property type="match status" value="1"/>
</dbReference>
<comment type="caution">
    <text evidence="3">The sequence shown here is derived from an EMBL/GenBank/DDBJ whole genome shotgun (WGS) entry which is preliminary data.</text>
</comment>
<dbReference type="GO" id="GO:0008218">
    <property type="term" value="P:bioluminescence"/>
    <property type="evidence" value="ECO:0007669"/>
    <property type="project" value="InterPro"/>
</dbReference>